<reference evidence="7 8" key="1">
    <citation type="submission" date="2011-11" db="EMBL/GenBank/DDBJ databases">
        <title>Complete sequence of Granulicella mallensis MP5ACTX8.</title>
        <authorList>
            <consortium name="US DOE Joint Genome Institute"/>
            <person name="Lucas S."/>
            <person name="Copeland A."/>
            <person name="Lapidus A."/>
            <person name="Cheng J.-F."/>
            <person name="Goodwin L."/>
            <person name="Pitluck S."/>
            <person name="Peters L."/>
            <person name="Lu M."/>
            <person name="Detter J.C."/>
            <person name="Han C."/>
            <person name="Tapia R."/>
            <person name="Land M."/>
            <person name="Hauser L."/>
            <person name="Kyrpides N."/>
            <person name="Ivanova N."/>
            <person name="Mikhailova N."/>
            <person name="Pagani I."/>
            <person name="Rawat S."/>
            <person name="Mannisto M."/>
            <person name="Haggblom M."/>
            <person name="Woyke T."/>
        </authorList>
    </citation>
    <scope>NUCLEOTIDE SEQUENCE [LARGE SCALE GENOMIC DNA]</scope>
    <source>
        <strain evidence="8">ATCC BAA-1857 / DSM 23137 / MP5ACTX8</strain>
    </source>
</reference>
<comment type="subcellular location">
    <subcellularLocation>
        <location evidence="1">Membrane</location>
        <topology evidence="1">Multi-pass membrane protein</topology>
    </subcellularLocation>
</comment>
<feature type="transmembrane region" description="Helical" evidence="6">
    <location>
        <begin position="276"/>
        <end position="295"/>
    </location>
</feature>
<evidence type="ECO:0000313" key="8">
    <source>
        <dbReference type="Proteomes" id="UP000007113"/>
    </source>
</evidence>
<dbReference type="KEGG" id="gma:AciX8_2026"/>
<dbReference type="OrthoDB" id="9783692at2"/>
<name>G8NTN2_GRAMM</name>
<dbReference type="HOGENOM" id="CLU_045644_1_2_0"/>
<evidence type="ECO:0000256" key="2">
    <source>
        <dbReference type="ARBA" id="ARBA00007511"/>
    </source>
</evidence>
<organism evidence="7 8">
    <name type="scientific">Granulicella mallensis (strain ATCC BAA-1857 / DSM 23137 / MP5ACTX8)</name>
    <dbReference type="NCBI Taxonomy" id="682795"/>
    <lineage>
        <taxon>Bacteria</taxon>
        <taxon>Pseudomonadati</taxon>
        <taxon>Acidobacteriota</taxon>
        <taxon>Terriglobia</taxon>
        <taxon>Terriglobales</taxon>
        <taxon>Acidobacteriaceae</taxon>
        <taxon>Granulicella</taxon>
    </lineage>
</organism>
<evidence type="ECO:0000256" key="5">
    <source>
        <dbReference type="ARBA" id="ARBA00023136"/>
    </source>
</evidence>
<dbReference type="eggNOG" id="COG0861">
    <property type="taxonomic scope" value="Bacteria"/>
</dbReference>
<dbReference type="PANTHER" id="PTHR30238:SF0">
    <property type="entry name" value="THYLAKOID MEMBRANE PROTEIN TERC, CHLOROPLASTIC"/>
    <property type="match status" value="1"/>
</dbReference>
<proteinExistence type="inferred from homology"/>
<dbReference type="GO" id="GO:0016020">
    <property type="term" value="C:membrane"/>
    <property type="evidence" value="ECO:0007669"/>
    <property type="project" value="UniProtKB-SubCell"/>
</dbReference>
<protein>
    <submittedName>
        <fullName evidence="7">Integral membrane protein, TerC family</fullName>
    </submittedName>
</protein>
<feature type="transmembrane region" description="Helical" evidence="6">
    <location>
        <begin position="251"/>
        <end position="270"/>
    </location>
</feature>
<evidence type="ECO:0000256" key="1">
    <source>
        <dbReference type="ARBA" id="ARBA00004141"/>
    </source>
</evidence>
<dbReference type="AlphaFoldDB" id="G8NTN2"/>
<evidence type="ECO:0000256" key="3">
    <source>
        <dbReference type="ARBA" id="ARBA00022692"/>
    </source>
</evidence>
<keyword evidence="4 6" id="KW-1133">Transmembrane helix</keyword>
<accession>G8NTN2</accession>
<feature type="transmembrane region" description="Helical" evidence="6">
    <location>
        <begin position="101"/>
        <end position="122"/>
    </location>
</feature>
<feature type="transmembrane region" description="Helical" evidence="6">
    <location>
        <begin position="36"/>
        <end position="57"/>
    </location>
</feature>
<keyword evidence="3 6" id="KW-0812">Transmembrane</keyword>
<keyword evidence="5 6" id="KW-0472">Membrane</keyword>
<feature type="transmembrane region" description="Helical" evidence="6">
    <location>
        <begin position="128"/>
        <end position="145"/>
    </location>
</feature>
<dbReference type="NCBIfam" id="TIGR03718">
    <property type="entry name" value="R_switched_Alx"/>
    <property type="match status" value="1"/>
</dbReference>
<evidence type="ECO:0000256" key="4">
    <source>
        <dbReference type="ARBA" id="ARBA00022989"/>
    </source>
</evidence>
<comment type="similarity">
    <text evidence="2">Belongs to the TerC family.</text>
</comment>
<keyword evidence="8" id="KW-1185">Reference proteome</keyword>
<feature type="transmembrane region" description="Helical" evidence="6">
    <location>
        <begin position="6"/>
        <end position="24"/>
    </location>
</feature>
<sequence length="305" mass="33475">MTPLSHWIWFHVAIVALLALEYLLHLAVPNTKRKAIYATILWVAAALSLAAVLVRFYTSAGAVQYLAGYAIEEALSIDNLFVFLLLFRLFRIPEVRQPRVLFWGVAGAIVMRGAFIAAGLGLLHRFHWISYAFGAILLFGAIRLLRPENPNDATQTPGWIRWLSKLSPISESQDHFFVRQNGRVMGTILLLALVAVELTDIVFALDSIPAVLSITRQPFLAYTSNIMAVMGLRSLYVLLAAMLAKLRFLHFGLAAVLAFAAIKMLLAAWIEIGPLVSLAVIAGLLSVTIGASLIFTHPPTQSVSS</sequence>
<feature type="transmembrane region" description="Helical" evidence="6">
    <location>
        <begin position="69"/>
        <end position="89"/>
    </location>
</feature>
<gene>
    <name evidence="7" type="ordered locus">AciX8_2026</name>
</gene>
<evidence type="ECO:0000313" key="7">
    <source>
        <dbReference type="EMBL" id="AEU36356.1"/>
    </source>
</evidence>
<dbReference type="STRING" id="682795.AciX8_2026"/>
<evidence type="ECO:0000256" key="6">
    <source>
        <dbReference type="SAM" id="Phobius"/>
    </source>
</evidence>
<dbReference type="Pfam" id="PF03741">
    <property type="entry name" value="TerC"/>
    <property type="match status" value="1"/>
</dbReference>
<dbReference type="RefSeq" id="WP_014265234.1">
    <property type="nucleotide sequence ID" value="NC_016631.1"/>
</dbReference>
<dbReference type="Proteomes" id="UP000007113">
    <property type="component" value="Chromosome"/>
</dbReference>
<feature type="transmembrane region" description="Helical" evidence="6">
    <location>
        <begin position="184"/>
        <end position="205"/>
    </location>
</feature>
<dbReference type="PANTHER" id="PTHR30238">
    <property type="entry name" value="MEMBRANE BOUND PREDICTED REDOX MODULATOR"/>
    <property type="match status" value="1"/>
</dbReference>
<feature type="transmembrane region" description="Helical" evidence="6">
    <location>
        <begin position="225"/>
        <end position="244"/>
    </location>
</feature>
<dbReference type="EMBL" id="CP003130">
    <property type="protein sequence ID" value="AEU36356.1"/>
    <property type="molecule type" value="Genomic_DNA"/>
</dbReference>
<dbReference type="InterPro" id="IPR022369">
    <property type="entry name" value="Integral_membrane_TerC_rswitch"/>
</dbReference>
<dbReference type="InterPro" id="IPR005496">
    <property type="entry name" value="Integral_membrane_TerC"/>
</dbReference>